<accession>A0A7W7GPW7</accession>
<evidence type="ECO:0000313" key="9">
    <source>
        <dbReference type="EMBL" id="MBB4736102.1"/>
    </source>
</evidence>
<evidence type="ECO:0000256" key="4">
    <source>
        <dbReference type="ARBA" id="ARBA00022989"/>
    </source>
</evidence>
<gene>
    <name evidence="9" type="ORF">HDA30_001610</name>
</gene>
<evidence type="ECO:0000313" key="10">
    <source>
        <dbReference type="Proteomes" id="UP000540191"/>
    </source>
</evidence>
<feature type="transmembrane region" description="Helical" evidence="7">
    <location>
        <begin position="334"/>
        <end position="360"/>
    </location>
</feature>
<dbReference type="RefSeq" id="WP_184241730.1">
    <property type="nucleotide sequence ID" value="NZ_JACHNA010000001.1"/>
</dbReference>
<dbReference type="InterPro" id="IPR050250">
    <property type="entry name" value="Macrolide_Exporter_MacB"/>
</dbReference>
<feature type="transmembrane region" description="Helical" evidence="7">
    <location>
        <begin position="457"/>
        <end position="482"/>
    </location>
</feature>
<feature type="transmembrane region" description="Helical" evidence="7">
    <location>
        <begin position="503"/>
        <end position="523"/>
    </location>
</feature>
<name>A0A7W7GPW7_9MICC</name>
<evidence type="ECO:0000256" key="7">
    <source>
        <dbReference type="SAM" id="Phobius"/>
    </source>
</evidence>
<evidence type="ECO:0000259" key="8">
    <source>
        <dbReference type="Pfam" id="PF02687"/>
    </source>
</evidence>
<keyword evidence="10" id="KW-1185">Reference proteome</keyword>
<keyword evidence="3 7" id="KW-0812">Transmembrane</keyword>
<keyword evidence="5 7" id="KW-0472">Membrane</keyword>
<feature type="transmembrane region" description="Helical" evidence="7">
    <location>
        <begin position="426"/>
        <end position="445"/>
    </location>
</feature>
<feature type="transmembrane region" description="Helical" evidence="7">
    <location>
        <begin position="780"/>
        <end position="805"/>
    </location>
</feature>
<feature type="transmembrane region" description="Helical" evidence="7">
    <location>
        <begin position="278"/>
        <end position="307"/>
    </location>
</feature>
<dbReference type="PANTHER" id="PTHR30572:SF4">
    <property type="entry name" value="ABC TRANSPORTER PERMEASE YTRF"/>
    <property type="match status" value="1"/>
</dbReference>
<feature type="domain" description="ABC3 transporter permease C-terminal" evidence="8">
    <location>
        <begin position="286"/>
        <end position="405"/>
    </location>
</feature>
<dbReference type="InterPro" id="IPR003838">
    <property type="entry name" value="ABC3_permease_C"/>
</dbReference>
<feature type="transmembrane region" description="Helical" evidence="7">
    <location>
        <begin position="728"/>
        <end position="752"/>
    </location>
</feature>
<comment type="caution">
    <text evidence="9">The sequence shown here is derived from an EMBL/GenBank/DDBJ whole genome shotgun (WGS) entry which is preliminary data.</text>
</comment>
<feature type="transmembrane region" description="Helical" evidence="7">
    <location>
        <begin position="372"/>
        <end position="394"/>
    </location>
</feature>
<keyword evidence="4 7" id="KW-1133">Transmembrane helix</keyword>
<evidence type="ECO:0000256" key="6">
    <source>
        <dbReference type="ARBA" id="ARBA00038076"/>
    </source>
</evidence>
<keyword evidence="2" id="KW-1003">Cell membrane</keyword>
<reference evidence="9 10" key="1">
    <citation type="submission" date="2020-08" db="EMBL/GenBank/DDBJ databases">
        <title>Sequencing the genomes of 1000 actinobacteria strains.</title>
        <authorList>
            <person name="Klenk H.-P."/>
        </authorList>
    </citation>
    <scope>NUCLEOTIDE SEQUENCE [LARGE SCALE GENOMIC DNA]</scope>
    <source>
        <strain evidence="9 10">DSM 23974</strain>
    </source>
</reference>
<comment type="similarity">
    <text evidence="6">Belongs to the ABC-4 integral membrane protein family.</text>
</comment>
<protein>
    <submittedName>
        <fullName evidence="9">Putative ABC transport system permease protein</fullName>
    </submittedName>
</protein>
<organism evidence="9 10">
    <name type="scientific">Micrococcus cohnii</name>
    <dbReference type="NCBI Taxonomy" id="993416"/>
    <lineage>
        <taxon>Bacteria</taxon>
        <taxon>Bacillati</taxon>
        <taxon>Actinomycetota</taxon>
        <taxon>Actinomycetes</taxon>
        <taxon>Micrococcales</taxon>
        <taxon>Micrococcaceae</taxon>
        <taxon>Micrococcus</taxon>
    </lineage>
</organism>
<dbReference type="GO" id="GO:0022857">
    <property type="term" value="F:transmembrane transporter activity"/>
    <property type="evidence" value="ECO:0007669"/>
    <property type="project" value="TreeGrafter"/>
</dbReference>
<evidence type="ECO:0000256" key="3">
    <source>
        <dbReference type="ARBA" id="ARBA00022692"/>
    </source>
</evidence>
<evidence type="ECO:0000256" key="2">
    <source>
        <dbReference type="ARBA" id="ARBA00022475"/>
    </source>
</evidence>
<dbReference type="GO" id="GO:0005886">
    <property type="term" value="C:plasma membrane"/>
    <property type="evidence" value="ECO:0007669"/>
    <property type="project" value="UniProtKB-SubCell"/>
</dbReference>
<dbReference type="AlphaFoldDB" id="A0A7W7GPW7"/>
<evidence type="ECO:0000256" key="1">
    <source>
        <dbReference type="ARBA" id="ARBA00004651"/>
    </source>
</evidence>
<feature type="domain" description="ABC3 transporter permease C-terminal" evidence="8">
    <location>
        <begin position="735"/>
        <end position="860"/>
    </location>
</feature>
<sequence length="867" mass="88060">MQRLALSQLKTQPRRYVSLVLAILIGTAFLAASFLVGASSQATMTHSMGSAYANADLVVLPDDEAAIPDEGASEQDLPASMRLPQLAGTPAAPGPIGAVDGVAEAYAGTQEYVEIGPKGEGGMLLPMPQHTELTGVEAQAGRFPAWDADDEVALDAATAERLDVQVGDELRVGRPGGETVTARVVGLSAQTVNPLLSAMPQVWSGHGVREVVAAPAGGDGASSAAANELQIALAEGADAAQVRADVEKVLADESVSATVSTPDEAVRERVADMAGANVMGWVLGGFAVLALLVTGLVIANTFQVLVAQRTRESALLRTLGATAAQVRRGVLAEAAVVGLVGSVLGAGLAVGLTAGLIAAVRTMPESSTARFGMSWTGLGVAVAVGVLVTVLAALRPAIAATRVSPVQAMQPRQQVTADSSVGRLRLVVGFVLALGGGALMVAGALNQWPLPAIGGGALSFLGVLLLTGLFVPAAVKAASVLARPAGVPGRLAGLNAVRQRSRTAATASALLIGTTLVTLFLVGGRTAQDQLDTLLDEQYPVDLTVQAQEDADLPELVRQARDVAGVETVAAAWAVGETNDGMPVYAVEPEELRDVVGAVAAEDRDRLGAAGTVLSGEPSGEPVRVDVAGRAREFASVSAGSFGEAVYMTVADAEALGWSRDDAATPHDGTASEGGAATSQVMLALDPDVKGGDLRTLVDRVGAIDGLQADALGGGAPERSMYAQMVDMVMWIVVALLAVSVLIALIGVANTLSLSTIERTRENSLLRALGLSRGGLRRMIAIEAVLIAAVAALLGVALGGFYGWAGSQLVLGGITEQMQAGALVPVSVPWVELGAVVLVAGLAGLTASLLPSRRATRLSPVAGMASM</sequence>
<dbReference type="EMBL" id="JACHNA010000001">
    <property type="protein sequence ID" value="MBB4736102.1"/>
    <property type="molecule type" value="Genomic_DNA"/>
</dbReference>
<proteinExistence type="inferred from homology"/>
<feature type="transmembrane region" description="Helical" evidence="7">
    <location>
        <begin position="830"/>
        <end position="850"/>
    </location>
</feature>
<dbReference type="Pfam" id="PF02687">
    <property type="entry name" value="FtsX"/>
    <property type="match status" value="2"/>
</dbReference>
<comment type="subcellular location">
    <subcellularLocation>
        <location evidence="1">Cell membrane</location>
        <topology evidence="1">Multi-pass membrane protein</topology>
    </subcellularLocation>
</comment>
<dbReference type="PANTHER" id="PTHR30572">
    <property type="entry name" value="MEMBRANE COMPONENT OF TRANSPORTER-RELATED"/>
    <property type="match status" value="1"/>
</dbReference>
<evidence type="ECO:0000256" key="5">
    <source>
        <dbReference type="ARBA" id="ARBA00023136"/>
    </source>
</evidence>
<dbReference type="Proteomes" id="UP000540191">
    <property type="component" value="Unassembled WGS sequence"/>
</dbReference>